<evidence type="ECO:0000256" key="11">
    <source>
        <dbReference type="ARBA" id="ARBA00022989"/>
    </source>
</evidence>
<dbReference type="InterPro" id="IPR036426">
    <property type="entry name" value="Bulb-type_lectin_dom_sf"/>
</dbReference>
<feature type="chain" id="PRO_5044777857" description="Receptor-like serine/threonine-protein kinase" evidence="21">
    <location>
        <begin position="18"/>
        <end position="778"/>
    </location>
</feature>
<evidence type="ECO:0000256" key="20">
    <source>
        <dbReference type="SAM" id="Phobius"/>
    </source>
</evidence>
<feature type="domain" description="Bulb-type lectin" evidence="23">
    <location>
        <begin position="27"/>
        <end position="146"/>
    </location>
</feature>
<evidence type="ECO:0000259" key="23">
    <source>
        <dbReference type="PROSITE" id="PS50927"/>
    </source>
</evidence>
<evidence type="ECO:0000256" key="6">
    <source>
        <dbReference type="ARBA" id="ARBA00022729"/>
    </source>
</evidence>
<dbReference type="FunFam" id="3.30.200.20:FF:000059">
    <property type="entry name" value="S-receptor-like serine/threonine-protein kinase"/>
    <property type="match status" value="1"/>
</dbReference>
<dbReference type="InterPro" id="IPR000719">
    <property type="entry name" value="Prot_kinase_dom"/>
</dbReference>
<comment type="caution">
    <text evidence="24">The sequence shown here is derived from an EMBL/GenBank/DDBJ whole genome shotgun (WGS) entry which is preliminary data.</text>
</comment>
<dbReference type="SMART" id="SM00108">
    <property type="entry name" value="B_lectin"/>
    <property type="match status" value="1"/>
</dbReference>
<evidence type="ECO:0000256" key="7">
    <source>
        <dbReference type="ARBA" id="ARBA00022734"/>
    </source>
</evidence>
<dbReference type="InterPro" id="IPR051343">
    <property type="entry name" value="G-type_lectin_kinases/EP1-like"/>
</dbReference>
<dbReference type="PANTHER" id="PTHR47976">
    <property type="entry name" value="G-TYPE LECTIN S-RECEPTOR-LIKE SERINE/THREONINE-PROTEIN KINASE SD2-5"/>
    <property type="match status" value="1"/>
</dbReference>
<organism evidence="24 25">
    <name type="scientific">Cinchona calisaya</name>
    <dbReference type="NCBI Taxonomy" id="153742"/>
    <lineage>
        <taxon>Eukaryota</taxon>
        <taxon>Viridiplantae</taxon>
        <taxon>Streptophyta</taxon>
        <taxon>Embryophyta</taxon>
        <taxon>Tracheophyta</taxon>
        <taxon>Spermatophyta</taxon>
        <taxon>Magnoliopsida</taxon>
        <taxon>eudicotyledons</taxon>
        <taxon>Gunneridae</taxon>
        <taxon>Pentapetalae</taxon>
        <taxon>asterids</taxon>
        <taxon>lamiids</taxon>
        <taxon>Gentianales</taxon>
        <taxon>Rubiaceae</taxon>
        <taxon>Cinchonoideae</taxon>
        <taxon>Cinchoneae</taxon>
        <taxon>Cinchona</taxon>
    </lineage>
</organism>
<dbReference type="FunFam" id="2.90.10.10:FF:000026">
    <property type="entry name" value="Serine/threonine-protein kinase"/>
    <property type="match status" value="1"/>
</dbReference>
<evidence type="ECO:0000256" key="10">
    <source>
        <dbReference type="ARBA" id="ARBA00022840"/>
    </source>
</evidence>
<keyword evidence="2 18" id="KW-0723">Serine/threonine-protein kinase</keyword>
<keyword evidence="9 18" id="KW-0418">Kinase</keyword>
<comment type="catalytic activity">
    <reaction evidence="17 18">
        <text>L-seryl-[protein] + ATP = O-phospho-L-seryl-[protein] + ADP + H(+)</text>
        <dbReference type="Rhea" id="RHEA:17989"/>
        <dbReference type="Rhea" id="RHEA-COMP:9863"/>
        <dbReference type="Rhea" id="RHEA-COMP:11604"/>
        <dbReference type="ChEBI" id="CHEBI:15378"/>
        <dbReference type="ChEBI" id="CHEBI:29999"/>
        <dbReference type="ChEBI" id="CHEBI:30616"/>
        <dbReference type="ChEBI" id="CHEBI:83421"/>
        <dbReference type="ChEBI" id="CHEBI:456216"/>
        <dbReference type="EC" id="2.7.11.1"/>
    </reaction>
</comment>
<dbReference type="Pfam" id="PF00069">
    <property type="entry name" value="Pkinase"/>
    <property type="match status" value="1"/>
</dbReference>
<keyword evidence="12 20" id="KW-0472">Membrane</keyword>
<sequence>MAAFLIFFLFISTFCLATTTAQQNHPNISLGSSLTPTGNSSTWLSRSGLFAFGFYKQGNGYVVGIFLAGIPQRTLVWIANRDSPNFSSNVSLVLSGDDGRLVLRQTGKRDLPIANPSESISSASMLDSGNFVLYNSKRMVIWQSFDHPTNTLLPGQKLVANQDLISSASETDDSKGIFRLVMQGDGNLVQYPTGIPRVQDAYWTSGTSGSGPNITLNIEDDGHLFLINSSVNIIVNLTIGGYPSDKIINLMKIDVDGIFRLYSIHLDRGNQSIRWESTNNKCDPKGLCGLNGFCTVNDTEVYCKCLPGFDFVDQGNWRSGCERNFTAESCKTKGSDKFAIRHEHYTVWDRDSYDEFDTKTEEDCANACLQDCNCEVAFFKDQRCEKQKLPLRFGKRSTDSNVALVKVGILGSTDSNIALPKSSNKEVRKDILVSGILFFVFGILILSTAVIFVYRNQIWGYTKIPPNIYVKFVEDVAPRTFTFLELEQATNEFKEELGRGAFGTVYKGILPNSQKVVAVKRLERVLATEGEKEFQNEIIVIGKTHHRNLVRLLGYCLDGNRRLLVYEYMSNGSLADILFKQESHPCWDERIRIACDIARGILYLHEECETQIIHCDIKPQNILMDDNRCAKISDFGLSKLLNHDQTRTYTAVRGTRGYVAPEWHRKLPVTVKADVYSFGIVLLEIICCRKSVDWSTSEDQAILEEWAYDCYEAGEIHKLVGDEEVVDMRKLERMIKIAIWCIQDEPTLRPSMKKVLLMLEGTVEIPIPPSPTSFLSAV</sequence>
<evidence type="ECO:0000256" key="4">
    <source>
        <dbReference type="ARBA" id="ARBA00022679"/>
    </source>
</evidence>
<evidence type="ECO:0000313" key="25">
    <source>
        <dbReference type="Proteomes" id="UP001630127"/>
    </source>
</evidence>
<feature type="signal peptide" evidence="21">
    <location>
        <begin position="1"/>
        <end position="17"/>
    </location>
</feature>
<comment type="subcellular location">
    <subcellularLocation>
        <location evidence="1">Membrane</location>
        <topology evidence="1">Single-pass type I membrane protein</topology>
    </subcellularLocation>
</comment>
<reference evidence="24 25" key="1">
    <citation type="submission" date="2024-11" db="EMBL/GenBank/DDBJ databases">
        <title>A near-complete genome assembly of Cinchona calisaya.</title>
        <authorList>
            <person name="Lian D.C."/>
            <person name="Zhao X.W."/>
            <person name="Wei L."/>
        </authorList>
    </citation>
    <scope>NUCLEOTIDE SEQUENCE [LARGE SCALE GENOMIC DNA]</scope>
    <source>
        <tissue evidence="24">Nenye</tissue>
    </source>
</reference>
<dbReference type="SMART" id="SM00220">
    <property type="entry name" value="S_TKc"/>
    <property type="match status" value="1"/>
</dbReference>
<dbReference type="GO" id="GO:0005524">
    <property type="term" value="F:ATP binding"/>
    <property type="evidence" value="ECO:0007669"/>
    <property type="project" value="UniProtKB-UniRule"/>
</dbReference>
<evidence type="ECO:0000256" key="8">
    <source>
        <dbReference type="ARBA" id="ARBA00022741"/>
    </source>
</evidence>
<gene>
    <name evidence="24" type="ORF">ACH5RR_030298</name>
</gene>
<dbReference type="PANTHER" id="PTHR47976:SF7">
    <property type="entry name" value="RECEPTOR-LIKE SERINE_THREONINE-PROTEIN KINASE"/>
    <property type="match status" value="1"/>
</dbReference>
<dbReference type="PROSITE" id="PS00107">
    <property type="entry name" value="PROTEIN_KINASE_ATP"/>
    <property type="match status" value="1"/>
</dbReference>
<evidence type="ECO:0000256" key="19">
    <source>
        <dbReference type="PROSITE-ProRule" id="PRU10141"/>
    </source>
</evidence>
<evidence type="ECO:0000256" key="5">
    <source>
        <dbReference type="ARBA" id="ARBA00022692"/>
    </source>
</evidence>
<evidence type="ECO:0000313" key="24">
    <source>
        <dbReference type="EMBL" id="KAL3510897.1"/>
    </source>
</evidence>
<dbReference type="PIRSF" id="PIRSF000641">
    <property type="entry name" value="SRK"/>
    <property type="match status" value="1"/>
</dbReference>
<dbReference type="EC" id="2.7.11.1" evidence="18"/>
<keyword evidence="14" id="KW-0675">Receptor</keyword>
<dbReference type="CDD" id="cd14066">
    <property type="entry name" value="STKc_IRAK"/>
    <property type="match status" value="1"/>
</dbReference>
<dbReference type="InterPro" id="IPR017441">
    <property type="entry name" value="Protein_kinase_ATP_BS"/>
</dbReference>
<name>A0ABD2YU76_9GENT</name>
<feature type="domain" description="Bulb-type lectin" evidence="23">
    <location>
        <begin position="149"/>
        <end position="274"/>
    </location>
</feature>
<dbReference type="FunFam" id="1.10.510.10:FF:000237">
    <property type="entry name" value="G-type lectin S-receptor-like serine/threonine-protein kinase"/>
    <property type="match status" value="1"/>
</dbReference>
<evidence type="ECO:0000256" key="21">
    <source>
        <dbReference type="SAM" id="SignalP"/>
    </source>
</evidence>
<dbReference type="Gene3D" id="3.30.200.20">
    <property type="entry name" value="Phosphorylase Kinase, domain 1"/>
    <property type="match status" value="1"/>
</dbReference>
<dbReference type="GO" id="GO:0004674">
    <property type="term" value="F:protein serine/threonine kinase activity"/>
    <property type="evidence" value="ECO:0007669"/>
    <property type="project" value="UniProtKB-KW"/>
</dbReference>
<evidence type="ECO:0000256" key="1">
    <source>
        <dbReference type="ARBA" id="ARBA00004479"/>
    </source>
</evidence>
<evidence type="ECO:0000256" key="9">
    <source>
        <dbReference type="ARBA" id="ARBA00022777"/>
    </source>
</evidence>
<comment type="catalytic activity">
    <reaction evidence="16 18">
        <text>L-threonyl-[protein] + ATP = O-phospho-L-threonyl-[protein] + ADP + H(+)</text>
        <dbReference type="Rhea" id="RHEA:46608"/>
        <dbReference type="Rhea" id="RHEA-COMP:11060"/>
        <dbReference type="Rhea" id="RHEA-COMP:11605"/>
        <dbReference type="ChEBI" id="CHEBI:15378"/>
        <dbReference type="ChEBI" id="CHEBI:30013"/>
        <dbReference type="ChEBI" id="CHEBI:30616"/>
        <dbReference type="ChEBI" id="CHEBI:61977"/>
        <dbReference type="ChEBI" id="CHEBI:456216"/>
        <dbReference type="EC" id="2.7.11.1"/>
    </reaction>
</comment>
<dbReference type="EMBL" id="JBJUIK010000012">
    <property type="protein sequence ID" value="KAL3510897.1"/>
    <property type="molecule type" value="Genomic_DNA"/>
</dbReference>
<dbReference type="Gene3D" id="1.10.510.10">
    <property type="entry name" value="Transferase(Phosphotransferase) domain 1"/>
    <property type="match status" value="1"/>
</dbReference>
<dbReference type="Pfam" id="PF01453">
    <property type="entry name" value="B_lectin"/>
    <property type="match status" value="1"/>
</dbReference>
<dbReference type="PROSITE" id="PS50011">
    <property type="entry name" value="PROTEIN_KINASE_DOM"/>
    <property type="match status" value="1"/>
</dbReference>
<protein>
    <recommendedName>
        <fullName evidence="18">Receptor-like serine/threonine-protein kinase</fullName>
        <ecNumber evidence="18">2.7.11.1</ecNumber>
    </recommendedName>
</protein>
<keyword evidence="15" id="KW-0325">Glycoprotein</keyword>
<dbReference type="AlphaFoldDB" id="A0ABD2YU76"/>
<dbReference type="SUPFAM" id="SSF51110">
    <property type="entry name" value="alpha-D-mannose-specific plant lectins"/>
    <property type="match status" value="2"/>
</dbReference>
<accession>A0ABD2YU76</accession>
<keyword evidence="6 21" id="KW-0732">Signal</keyword>
<evidence type="ECO:0000256" key="2">
    <source>
        <dbReference type="ARBA" id="ARBA00022527"/>
    </source>
</evidence>
<dbReference type="Gene3D" id="2.90.10.10">
    <property type="entry name" value="Bulb-type lectin domain"/>
    <property type="match status" value="2"/>
</dbReference>
<evidence type="ECO:0000256" key="12">
    <source>
        <dbReference type="ARBA" id="ARBA00023136"/>
    </source>
</evidence>
<dbReference type="InterPro" id="IPR024171">
    <property type="entry name" value="SRK-like_kinase"/>
</dbReference>
<keyword evidence="25" id="KW-1185">Reference proteome</keyword>
<keyword evidence="3" id="KW-0245">EGF-like domain</keyword>
<dbReference type="InterPro" id="IPR011009">
    <property type="entry name" value="Kinase-like_dom_sf"/>
</dbReference>
<evidence type="ECO:0000259" key="22">
    <source>
        <dbReference type="PROSITE" id="PS50011"/>
    </source>
</evidence>
<dbReference type="InterPro" id="IPR001480">
    <property type="entry name" value="Bulb-type_lectin_dom"/>
</dbReference>
<keyword evidence="8 18" id="KW-0547">Nucleotide-binding</keyword>
<dbReference type="PROSITE" id="PS50927">
    <property type="entry name" value="BULB_LECTIN"/>
    <property type="match status" value="2"/>
</dbReference>
<proteinExistence type="inferred from homology"/>
<keyword evidence="10 18" id="KW-0067">ATP-binding</keyword>
<dbReference type="PROSITE" id="PS00108">
    <property type="entry name" value="PROTEIN_KINASE_ST"/>
    <property type="match status" value="1"/>
</dbReference>
<dbReference type="CDD" id="cd00028">
    <property type="entry name" value="B_lectin"/>
    <property type="match status" value="1"/>
</dbReference>
<keyword evidence="11 20" id="KW-1133">Transmembrane helix</keyword>
<dbReference type="GO" id="GO:0030246">
    <property type="term" value="F:carbohydrate binding"/>
    <property type="evidence" value="ECO:0007669"/>
    <property type="project" value="UniProtKB-KW"/>
</dbReference>
<evidence type="ECO:0000256" key="3">
    <source>
        <dbReference type="ARBA" id="ARBA00022536"/>
    </source>
</evidence>
<feature type="transmembrane region" description="Helical" evidence="20">
    <location>
        <begin position="431"/>
        <end position="454"/>
    </location>
</feature>
<comment type="similarity">
    <text evidence="18">Belongs to the protein kinase superfamily. Ser/Thr protein kinase family.</text>
</comment>
<feature type="domain" description="Protein kinase" evidence="22">
    <location>
        <begin position="491"/>
        <end position="775"/>
    </location>
</feature>
<keyword evidence="7" id="KW-0430">Lectin</keyword>
<dbReference type="Pfam" id="PF00954">
    <property type="entry name" value="S_locus_glycop"/>
    <property type="match status" value="1"/>
</dbReference>
<dbReference type="Proteomes" id="UP001630127">
    <property type="component" value="Unassembled WGS sequence"/>
</dbReference>
<dbReference type="SUPFAM" id="SSF56112">
    <property type="entry name" value="Protein kinase-like (PK-like)"/>
    <property type="match status" value="1"/>
</dbReference>
<feature type="binding site" evidence="19">
    <location>
        <position position="520"/>
    </location>
    <ligand>
        <name>ATP</name>
        <dbReference type="ChEBI" id="CHEBI:30616"/>
    </ligand>
</feature>
<evidence type="ECO:0000256" key="17">
    <source>
        <dbReference type="ARBA" id="ARBA00048679"/>
    </source>
</evidence>
<evidence type="ECO:0000256" key="16">
    <source>
        <dbReference type="ARBA" id="ARBA00047899"/>
    </source>
</evidence>
<evidence type="ECO:0000256" key="13">
    <source>
        <dbReference type="ARBA" id="ARBA00023157"/>
    </source>
</evidence>
<dbReference type="InterPro" id="IPR008271">
    <property type="entry name" value="Ser/Thr_kinase_AS"/>
</dbReference>
<dbReference type="GO" id="GO:0016020">
    <property type="term" value="C:membrane"/>
    <property type="evidence" value="ECO:0007669"/>
    <property type="project" value="UniProtKB-SubCell"/>
</dbReference>
<keyword evidence="5 20" id="KW-0812">Transmembrane</keyword>
<keyword evidence="4 18" id="KW-0808">Transferase</keyword>
<keyword evidence="13" id="KW-1015">Disulfide bond</keyword>
<dbReference type="InterPro" id="IPR000858">
    <property type="entry name" value="S_locus_glycoprot_dom"/>
</dbReference>
<evidence type="ECO:0000256" key="14">
    <source>
        <dbReference type="ARBA" id="ARBA00023170"/>
    </source>
</evidence>
<evidence type="ECO:0000256" key="15">
    <source>
        <dbReference type="ARBA" id="ARBA00023180"/>
    </source>
</evidence>
<evidence type="ECO:0000256" key="18">
    <source>
        <dbReference type="PIRNR" id="PIRNR000641"/>
    </source>
</evidence>